<feature type="transmembrane region" description="Helical" evidence="1">
    <location>
        <begin position="222"/>
        <end position="242"/>
    </location>
</feature>
<keyword evidence="1" id="KW-0812">Transmembrane</keyword>
<gene>
    <name evidence="2" type="ORF">THASP1DRAFT_25369</name>
</gene>
<reference evidence="3" key="1">
    <citation type="journal article" date="2018" name="Nat. Microbiol.">
        <title>Leveraging single-cell genomics to expand the fungal tree of life.</title>
        <authorList>
            <person name="Ahrendt S.R."/>
            <person name="Quandt C.A."/>
            <person name="Ciobanu D."/>
            <person name="Clum A."/>
            <person name="Salamov A."/>
            <person name="Andreopoulos B."/>
            <person name="Cheng J.F."/>
            <person name="Woyke T."/>
            <person name="Pelin A."/>
            <person name="Henrissat B."/>
            <person name="Reynolds N.K."/>
            <person name="Benny G.L."/>
            <person name="Smith M.E."/>
            <person name="James T.Y."/>
            <person name="Grigoriev I.V."/>
        </authorList>
    </citation>
    <scope>NUCLEOTIDE SEQUENCE [LARGE SCALE GENOMIC DNA]</scope>
    <source>
        <strain evidence="3">RSA 1356</strain>
    </source>
</reference>
<accession>A0A4P9XKF3</accession>
<protein>
    <submittedName>
        <fullName evidence="2">Uncharacterized protein</fullName>
    </submittedName>
</protein>
<sequence>MIIFLTTILHLVVFALFALAFLANGIITRAKSYWFLLAICLLQCGADIALMVWPGDFNVDTIATSNFIMLVALICITLVSTRLMHIWQVTWALAGALSSSVKVVIPNYPHRFVAWSVRILIVFYAILAVLATAAIWLMTNETKFLIAYKIWYAFLWGNAIFTLYLTIVSGYIGFRKLRNIPAGVDARKKRNQLIRLFIMNLILFLYYALDGFGIIYNTYVQYSGYVLLFCWFAVAAWPRALANYHLKPGDVSPPDSHGNSMVDAAHLDTSMAQASEELVLDMIEVDICDNQGPETTAAHGHAAAKTAS</sequence>
<dbReference type="OrthoDB" id="5583814at2759"/>
<evidence type="ECO:0000313" key="3">
    <source>
        <dbReference type="Proteomes" id="UP000271241"/>
    </source>
</evidence>
<evidence type="ECO:0000313" key="2">
    <source>
        <dbReference type="EMBL" id="RKP06278.1"/>
    </source>
</evidence>
<organism evidence="2 3">
    <name type="scientific">Thamnocephalis sphaerospora</name>
    <dbReference type="NCBI Taxonomy" id="78915"/>
    <lineage>
        <taxon>Eukaryota</taxon>
        <taxon>Fungi</taxon>
        <taxon>Fungi incertae sedis</taxon>
        <taxon>Zoopagomycota</taxon>
        <taxon>Zoopagomycotina</taxon>
        <taxon>Zoopagomycetes</taxon>
        <taxon>Zoopagales</taxon>
        <taxon>Sigmoideomycetaceae</taxon>
        <taxon>Thamnocephalis</taxon>
    </lineage>
</organism>
<feature type="transmembrane region" description="Helical" evidence="1">
    <location>
        <begin position="150"/>
        <end position="172"/>
    </location>
</feature>
<dbReference type="AlphaFoldDB" id="A0A4P9XKF3"/>
<dbReference type="EMBL" id="KZ992917">
    <property type="protein sequence ID" value="RKP06278.1"/>
    <property type="molecule type" value="Genomic_DNA"/>
</dbReference>
<feature type="transmembrane region" description="Helical" evidence="1">
    <location>
        <begin position="7"/>
        <end position="27"/>
    </location>
</feature>
<evidence type="ECO:0000256" key="1">
    <source>
        <dbReference type="SAM" id="Phobius"/>
    </source>
</evidence>
<keyword evidence="1" id="KW-0472">Membrane</keyword>
<proteinExistence type="predicted"/>
<feature type="transmembrane region" description="Helical" evidence="1">
    <location>
        <begin position="193"/>
        <end position="216"/>
    </location>
</feature>
<dbReference type="Proteomes" id="UP000271241">
    <property type="component" value="Unassembled WGS sequence"/>
</dbReference>
<name>A0A4P9XKF3_9FUNG</name>
<feature type="transmembrane region" description="Helical" evidence="1">
    <location>
        <begin position="33"/>
        <end position="53"/>
    </location>
</feature>
<keyword evidence="3" id="KW-1185">Reference proteome</keyword>
<feature type="transmembrane region" description="Helical" evidence="1">
    <location>
        <begin position="117"/>
        <end position="138"/>
    </location>
</feature>
<feature type="transmembrane region" description="Helical" evidence="1">
    <location>
        <begin position="62"/>
        <end position="80"/>
    </location>
</feature>
<keyword evidence="1" id="KW-1133">Transmembrane helix</keyword>